<keyword evidence="4 7" id="KW-1133">Transmembrane helix</keyword>
<organism evidence="8 9">
    <name type="scientific">Tetracentron sinense</name>
    <name type="common">Spur-leaf</name>
    <dbReference type="NCBI Taxonomy" id="13715"/>
    <lineage>
        <taxon>Eukaryota</taxon>
        <taxon>Viridiplantae</taxon>
        <taxon>Streptophyta</taxon>
        <taxon>Embryophyta</taxon>
        <taxon>Tracheophyta</taxon>
        <taxon>Spermatophyta</taxon>
        <taxon>Magnoliopsida</taxon>
        <taxon>Trochodendrales</taxon>
        <taxon>Trochodendraceae</taxon>
        <taxon>Tetracentron</taxon>
    </lineage>
</organism>
<proteinExistence type="inferred from homology"/>
<evidence type="ECO:0000256" key="4">
    <source>
        <dbReference type="ARBA" id="ARBA00022989"/>
    </source>
</evidence>
<dbReference type="OMA" id="IAMRGHG"/>
<sequence length="420" mass="48652">MGRKSNPTRPTSPHLLPPHEQSRIHDSWKLAYKCKSITEKQRKIMWPKLKSSLTRTGGSRRELGNNVRNKLNLNEEYMEAFRTKSFTEIWSRVQGQLRSKSNERLSSLSPFPSYIHLYDYLLEPRQEILVEMIKSSNLHQLLIDYFQGSLEAFRTCGFLLQTIDQTRDNYCIIQRVIKLTRMVPNCGNYTDDQCRIISGELASFAKLDNPLSNSSPLQFRLLHDRYGLMLDQLTLKRTRVERRAKMVRLCKKTAGLSLVITCGTIVVAMLVLAVHTTVGIVAAPGLVACSLAFFKKRIKSARGKLKTSTLTRYSAQLDAAAKGVYILNRDFDTMSRLVMRLYDEIEHIKIIARMCARSKKKQMLKEVVREFQNHECCFLEQLGELEEHIYLCFLTINRARRLVIQETIIHSQRFEARSRE</sequence>
<dbReference type="AlphaFoldDB" id="A0A834ZN43"/>
<dbReference type="Proteomes" id="UP000655225">
    <property type="component" value="Unassembled WGS sequence"/>
</dbReference>
<reference evidence="8 9" key="1">
    <citation type="submission" date="2020-04" db="EMBL/GenBank/DDBJ databases">
        <title>Plant Genome Project.</title>
        <authorList>
            <person name="Zhang R.-G."/>
        </authorList>
    </citation>
    <scope>NUCLEOTIDE SEQUENCE [LARGE SCALE GENOMIC DNA]</scope>
    <source>
        <strain evidence="8">YNK0</strain>
        <tissue evidence="8">Leaf</tissue>
    </source>
</reference>
<feature type="region of interest" description="Disordered" evidence="6">
    <location>
        <begin position="1"/>
        <end position="22"/>
    </location>
</feature>
<keyword evidence="5 7" id="KW-0472">Membrane</keyword>
<accession>A0A834ZN43</accession>
<comment type="subcellular location">
    <subcellularLocation>
        <location evidence="1">Membrane</location>
    </subcellularLocation>
</comment>
<keyword evidence="9" id="KW-1185">Reference proteome</keyword>
<evidence type="ECO:0000256" key="6">
    <source>
        <dbReference type="SAM" id="MobiDB-lite"/>
    </source>
</evidence>
<evidence type="ECO:0000313" key="8">
    <source>
        <dbReference type="EMBL" id="KAF8410390.1"/>
    </source>
</evidence>
<dbReference type="OrthoDB" id="776561at2759"/>
<feature type="compositionally biased region" description="Polar residues" evidence="6">
    <location>
        <begin position="1"/>
        <end position="11"/>
    </location>
</feature>
<dbReference type="PANTHER" id="PTHR31113">
    <property type="entry name" value="UPF0496 PROTEIN 3-RELATED"/>
    <property type="match status" value="1"/>
</dbReference>
<dbReference type="Pfam" id="PF05055">
    <property type="entry name" value="DUF677"/>
    <property type="match status" value="1"/>
</dbReference>
<comment type="caution">
    <text evidence="8">The sequence shown here is derived from an EMBL/GenBank/DDBJ whole genome shotgun (WGS) entry which is preliminary data.</text>
</comment>
<feature type="transmembrane region" description="Helical" evidence="7">
    <location>
        <begin position="253"/>
        <end position="272"/>
    </location>
</feature>
<evidence type="ECO:0000256" key="1">
    <source>
        <dbReference type="ARBA" id="ARBA00004370"/>
    </source>
</evidence>
<feature type="transmembrane region" description="Helical" evidence="7">
    <location>
        <begin position="278"/>
        <end position="294"/>
    </location>
</feature>
<evidence type="ECO:0000256" key="5">
    <source>
        <dbReference type="ARBA" id="ARBA00023136"/>
    </source>
</evidence>
<gene>
    <name evidence="8" type="ORF">HHK36_002918</name>
</gene>
<protein>
    <submittedName>
        <fullName evidence="8">Uncharacterized protein</fullName>
    </submittedName>
</protein>
<dbReference type="InterPro" id="IPR007749">
    <property type="entry name" value="DUF677"/>
</dbReference>
<evidence type="ECO:0000313" key="9">
    <source>
        <dbReference type="Proteomes" id="UP000655225"/>
    </source>
</evidence>
<evidence type="ECO:0000256" key="2">
    <source>
        <dbReference type="ARBA" id="ARBA00009074"/>
    </source>
</evidence>
<dbReference type="EMBL" id="JABCRI010000002">
    <property type="protein sequence ID" value="KAF8410390.1"/>
    <property type="molecule type" value="Genomic_DNA"/>
</dbReference>
<keyword evidence="3 7" id="KW-0812">Transmembrane</keyword>
<name>A0A834ZN43_TETSI</name>
<comment type="similarity">
    <text evidence="2">Belongs to the UPF0496 family.</text>
</comment>
<evidence type="ECO:0000256" key="7">
    <source>
        <dbReference type="SAM" id="Phobius"/>
    </source>
</evidence>
<evidence type="ECO:0000256" key="3">
    <source>
        <dbReference type="ARBA" id="ARBA00022692"/>
    </source>
</evidence>
<dbReference type="GO" id="GO:0016020">
    <property type="term" value="C:membrane"/>
    <property type="evidence" value="ECO:0007669"/>
    <property type="project" value="UniProtKB-SubCell"/>
</dbReference>
<dbReference type="PANTHER" id="PTHR31113:SF20">
    <property type="entry name" value="UPF0496 PROTEIN 2-RELATED"/>
    <property type="match status" value="1"/>
</dbReference>